<keyword evidence="4" id="KW-0547">Nucleotide-binding</keyword>
<dbReference type="GO" id="GO:0006096">
    <property type="term" value="P:glycolytic process"/>
    <property type="evidence" value="ECO:0007669"/>
    <property type="project" value="InterPro"/>
</dbReference>
<evidence type="ECO:0000256" key="3">
    <source>
        <dbReference type="ARBA" id="ARBA00022679"/>
    </source>
</evidence>
<organism evidence="10 11">
    <name type="scientific">Candidatus Kaiserbacteria bacterium RIFCSPHIGHO2_02_FULL_59_21</name>
    <dbReference type="NCBI Taxonomy" id="1798500"/>
    <lineage>
        <taxon>Bacteria</taxon>
        <taxon>Candidatus Kaiseribacteriota</taxon>
    </lineage>
</organism>
<dbReference type="SUPFAM" id="SSF53748">
    <property type="entry name" value="Phosphoglycerate kinase"/>
    <property type="match status" value="1"/>
</dbReference>
<dbReference type="InterPro" id="IPR015911">
    <property type="entry name" value="Phosphoglycerate_kinase_CS"/>
</dbReference>
<accession>A0A1F6E0U5</accession>
<dbReference type="GO" id="GO:0006094">
    <property type="term" value="P:gluconeogenesis"/>
    <property type="evidence" value="ECO:0007669"/>
    <property type="project" value="TreeGrafter"/>
</dbReference>
<comment type="caution">
    <text evidence="10">The sequence shown here is derived from an EMBL/GenBank/DDBJ whole genome shotgun (WGS) entry which is preliminary data.</text>
</comment>
<evidence type="ECO:0000256" key="1">
    <source>
        <dbReference type="ARBA" id="ARBA00000642"/>
    </source>
</evidence>
<evidence type="ECO:0000256" key="7">
    <source>
        <dbReference type="PIRSR" id="PIRSR000724-1"/>
    </source>
</evidence>
<evidence type="ECO:0000256" key="9">
    <source>
        <dbReference type="RuleBase" id="RU000532"/>
    </source>
</evidence>
<dbReference type="EC" id="2.7.2.3" evidence="2 9"/>
<dbReference type="Gene3D" id="3.40.50.1260">
    <property type="entry name" value="Phosphoglycerate kinase, N-terminal domain"/>
    <property type="match status" value="2"/>
</dbReference>
<feature type="binding site" evidence="7">
    <location>
        <begin position="24"/>
        <end position="26"/>
    </location>
    <ligand>
        <name>substrate</name>
    </ligand>
</feature>
<evidence type="ECO:0000313" key="11">
    <source>
        <dbReference type="Proteomes" id="UP000178572"/>
    </source>
</evidence>
<gene>
    <name evidence="10" type="ORF">A3C21_02540</name>
</gene>
<dbReference type="PRINTS" id="PR00477">
    <property type="entry name" value="PHGLYCKINASE"/>
</dbReference>
<keyword evidence="6 8" id="KW-0067">ATP-binding</keyword>
<dbReference type="GO" id="GO:0043531">
    <property type="term" value="F:ADP binding"/>
    <property type="evidence" value="ECO:0007669"/>
    <property type="project" value="TreeGrafter"/>
</dbReference>
<evidence type="ECO:0000256" key="8">
    <source>
        <dbReference type="PIRSR" id="PIRSR000724-2"/>
    </source>
</evidence>
<protein>
    <recommendedName>
        <fullName evidence="2 9">Phosphoglycerate kinase</fullName>
        <ecNumber evidence="2 9">2.7.2.3</ecNumber>
    </recommendedName>
</protein>
<evidence type="ECO:0000256" key="5">
    <source>
        <dbReference type="ARBA" id="ARBA00022777"/>
    </source>
</evidence>
<feature type="binding site" evidence="7">
    <location>
        <position position="39"/>
    </location>
    <ligand>
        <name>(2R)-3-phosphoglycerate</name>
        <dbReference type="ChEBI" id="CHEBI:58272"/>
    </ligand>
</feature>
<dbReference type="GO" id="GO:0005829">
    <property type="term" value="C:cytosol"/>
    <property type="evidence" value="ECO:0007669"/>
    <property type="project" value="TreeGrafter"/>
</dbReference>
<feature type="binding site" evidence="7">
    <location>
        <begin position="62"/>
        <end position="65"/>
    </location>
    <ligand>
        <name>substrate</name>
    </ligand>
</feature>
<dbReference type="Proteomes" id="UP000178572">
    <property type="component" value="Unassembled WGS sequence"/>
</dbReference>
<evidence type="ECO:0000256" key="2">
    <source>
        <dbReference type="ARBA" id="ARBA00013061"/>
    </source>
</evidence>
<evidence type="ECO:0000256" key="4">
    <source>
        <dbReference type="ARBA" id="ARBA00022741"/>
    </source>
</evidence>
<name>A0A1F6E0U5_9BACT</name>
<dbReference type="PANTHER" id="PTHR11406:SF23">
    <property type="entry name" value="PHOSPHOGLYCERATE KINASE 1, CHLOROPLASTIC-RELATED"/>
    <property type="match status" value="1"/>
</dbReference>
<evidence type="ECO:0000256" key="6">
    <source>
        <dbReference type="ARBA" id="ARBA00022840"/>
    </source>
</evidence>
<dbReference type="PIRSF" id="PIRSF000724">
    <property type="entry name" value="Pgk"/>
    <property type="match status" value="1"/>
</dbReference>
<feature type="binding site" evidence="8">
    <location>
        <position position="196"/>
    </location>
    <ligand>
        <name>ATP</name>
        <dbReference type="ChEBI" id="CHEBI:30616"/>
    </ligand>
</feature>
<dbReference type="Pfam" id="PF00162">
    <property type="entry name" value="PGK"/>
    <property type="match status" value="1"/>
</dbReference>
<feature type="binding site" evidence="8">
    <location>
        <begin position="336"/>
        <end position="339"/>
    </location>
    <ligand>
        <name>ATP</name>
        <dbReference type="ChEBI" id="CHEBI:30616"/>
    </ligand>
</feature>
<feature type="binding site" evidence="7">
    <location>
        <position position="147"/>
    </location>
    <ligand>
        <name>(2R)-3-phosphoglycerate</name>
        <dbReference type="ChEBI" id="CHEBI:58272"/>
    </ligand>
</feature>
<dbReference type="PROSITE" id="PS00111">
    <property type="entry name" value="PGLYCERATE_KINASE"/>
    <property type="match status" value="1"/>
</dbReference>
<dbReference type="GO" id="GO:0005524">
    <property type="term" value="F:ATP binding"/>
    <property type="evidence" value="ECO:0007669"/>
    <property type="project" value="UniProtKB-KW"/>
</dbReference>
<feature type="binding site" evidence="7">
    <location>
        <position position="114"/>
    </location>
    <ligand>
        <name>(2R)-3-phosphoglycerate</name>
        <dbReference type="ChEBI" id="CHEBI:58272"/>
    </ligand>
</feature>
<dbReference type="STRING" id="1798500.A3C21_02540"/>
<dbReference type="EMBL" id="MFLN01000022">
    <property type="protein sequence ID" value="OGG67207.1"/>
    <property type="molecule type" value="Genomic_DNA"/>
</dbReference>
<proteinExistence type="inferred from homology"/>
<reference evidence="10 11" key="1">
    <citation type="journal article" date="2016" name="Nat. Commun.">
        <title>Thousands of microbial genomes shed light on interconnected biogeochemical processes in an aquifer system.</title>
        <authorList>
            <person name="Anantharaman K."/>
            <person name="Brown C.T."/>
            <person name="Hug L.A."/>
            <person name="Sharon I."/>
            <person name="Castelle C.J."/>
            <person name="Probst A.J."/>
            <person name="Thomas B.C."/>
            <person name="Singh A."/>
            <person name="Wilkins M.J."/>
            <person name="Karaoz U."/>
            <person name="Brodie E.L."/>
            <person name="Williams K.H."/>
            <person name="Hubbard S.S."/>
            <person name="Banfield J.F."/>
        </authorList>
    </citation>
    <scope>NUCLEOTIDE SEQUENCE [LARGE SCALE GENOMIC DNA]</scope>
</reference>
<dbReference type="PANTHER" id="PTHR11406">
    <property type="entry name" value="PHOSPHOGLYCERATE KINASE"/>
    <property type="match status" value="1"/>
</dbReference>
<keyword evidence="5 9" id="KW-0418">Kinase</keyword>
<dbReference type="GO" id="GO:0004618">
    <property type="term" value="F:phosphoglycerate kinase activity"/>
    <property type="evidence" value="ECO:0007669"/>
    <property type="project" value="UniProtKB-EC"/>
</dbReference>
<dbReference type="InterPro" id="IPR036043">
    <property type="entry name" value="Phosphoglycerate_kinase_sf"/>
</dbReference>
<feature type="binding site" evidence="8">
    <location>
        <position position="308"/>
    </location>
    <ligand>
        <name>ATP</name>
        <dbReference type="ChEBI" id="CHEBI:30616"/>
    </ligand>
</feature>
<comment type="similarity">
    <text evidence="9">Belongs to the phosphoglycerate kinase family.</text>
</comment>
<keyword evidence="3 9" id="KW-0808">Transferase</keyword>
<sequence>MTMRCVDQIPLEELKGKRVLVRSDFNVPVAGGEVTDLFRIKQGWETVRYLSEGGAKVIIVSHIGRDPEESLEPVARAMKKFGPVVFIADLVGPAARGAVEAMREGDILLLENLRRDARETENDESFARELASLAELYVDDAFAAVHRAHASIVGVAKLLPAYAGLLVRDEIREIDAARDPAHPSLAILGGAKFETKAPLVKLLLEKYDNLFLTGALANDVFKARGLSTGRSLISKELPTADVLGSTRLLVPIDVTAQTSDGQARVKKPDEVGADDKVVDCGPDTVAMLAPYIAKAQFILWNGPTGVYEEGFNSYTHQIAELVAKAREGGAQVVIGGGDTIAAIEASGVLQERLGFLSTGGGAMLEYLLKGTLPGIAALQ</sequence>
<dbReference type="InterPro" id="IPR001576">
    <property type="entry name" value="Phosphoglycerate_kinase"/>
</dbReference>
<comment type="catalytic activity">
    <reaction evidence="1 9">
        <text>(2R)-3-phosphoglycerate + ATP = (2R)-3-phospho-glyceroyl phosphate + ADP</text>
        <dbReference type="Rhea" id="RHEA:14801"/>
        <dbReference type="ChEBI" id="CHEBI:30616"/>
        <dbReference type="ChEBI" id="CHEBI:57604"/>
        <dbReference type="ChEBI" id="CHEBI:58272"/>
        <dbReference type="ChEBI" id="CHEBI:456216"/>
        <dbReference type="EC" id="2.7.2.3"/>
    </reaction>
</comment>
<dbReference type="InterPro" id="IPR015824">
    <property type="entry name" value="Phosphoglycerate_kinase_N"/>
</dbReference>
<evidence type="ECO:0000313" key="10">
    <source>
        <dbReference type="EMBL" id="OGG67207.1"/>
    </source>
</evidence>
<dbReference type="AlphaFoldDB" id="A0A1F6E0U5"/>